<dbReference type="InParanoid" id="A3LVP1"/>
<dbReference type="OrthoDB" id="4065753at2759"/>
<dbReference type="GeneID" id="4839584"/>
<evidence type="ECO:0000256" key="1">
    <source>
        <dbReference type="SAM" id="MobiDB-lite"/>
    </source>
</evidence>
<proteinExistence type="predicted"/>
<dbReference type="RefSeq" id="XP_001385185.2">
    <property type="nucleotide sequence ID" value="XM_001385148.1"/>
</dbReference>
<dbReference type="HOGENOM" id="CLU_413321_0_0_1"/>
<evidence type="ECO:0000313" key="3">
    <source>
        <dbReference type="Proteomes" id="UP000002258"/>
    </source>
</evidence>
<protein>
    <submittedName>
        <fullName evidence="2">Uncharacterized protein</fullName>
    </submittedName>
</protein>
<accession>A3LVP1</accession>
<dbReference type="KEGG" id="pic:PICST_32194"/>
<organism evidence="2 3">
    <name type="scientific">Scheffersomyces stipitis (strain ATCC 58785 / CBS 6054 / NBRC 10063 / NRRL Y-11545)</name>
    <name type="common">Yeast</name>
    <name type="synonym">Pichia stipitis</name>
    <dbReference type="NCBI Taxonomy" id="322104"/>
    <lineage>
        <taxon>Eukaryota</taxon>
        <taxon>Fungi</taxon>
        <taxon>Dikarya</taxon>
        <taxon>Ascomycota</taxon>
        <taxon>Saccharomycotina</taxon>
        <taxon>Pichiomycetes</taxon>
        <taxon>Debaryomycetaceae</taxon>
        <taxon>Scheffersomyces</taxon>
    </lineage>
</organism>
<dbReference type="AlphaFoldDB" id="A3LVP1"/>
<sequence>MVPLPSLEELEVDFKSLVVMSNSVEGTPENESGDKESWSDELTEPNSSATSPRIDPNIVLYSHIAFLYEQRKFYELLASIPNINTNSSLPSEIHLMLACTLFRLGRITGGLREMSLAIELEPIYYKREKYIKTLSQFFNKIGMKEEAVSCFGEIIHMAKAEALKKNDGEHGQQMSLKLRRYQEELEALLRGDDEEEVVMVVEDCSNLSLVEQAKRYLSANGMIPKMSMVTDCMAVSDLLGKANKALEEWNDEVDKRPASDILNWIFDAVKYLAPLSLFDEVYQILPLLETFMNWEMCRFPEIDYGMDPIKFARKLRTWGISNKTGIRSLCCIIVKHKVVMAHIEYYKKNYSAAIIHFTWVFKVMKRLERTVPIIQTPVGCLSLETKQVVLLYLCNCYCLDPAYSNSKLPHVITQMATLESPPDSTYGRSCKYFTFLGYAYEKLAYNEAQSIMIWKNGTGTSAFRLKQSHIMDMLRKYILATANGLDDDPSVLEVYDRIIWGILVHGGIHLRTLWFFIVLKNYFYLEFDFGCFQLSKGHRYLQFEINRILDFFVNGWEIVDKCKDLCSDIEGFESDDIWNVDHGNLYLIPQIYVTSKSLVLMNEQYDDRLDVNSFVYMSKYQIKPKIKSCFKRTKETSIYKERIDASQELIHLWCTAYREHHHTIPGIISDLVV</sequence>
<dbReference type="eggNOG" id="ENOG502SGGK">
    <property type="taxonomic scope" value="Eukaryota"/>
</dbReference>
<dbReference type="Proteomes" id="UP000002258">
    <property type="component" value="Chromosome 5"/>
</dbReference>
<keyword evidence="3" id="KW-1185">Reference proteome</keyword>
<feature type="region of interest" description="Disordered" evidence="1">
    <location>
        <begin position="23"/>
        <end position="50"/>
    </location>
</feature>
<dbReference type="OMA" id="TIRCCAM"/>
<reference evidence="2 3" key="1">
    <citation type="journal article" date="2007" name="Nat. Biotechnol.">
        <title>Genome sequence of the lignocellulose-bioconverting and xylose-fermenting yeast Pichia stipitis.</title>
        <authorList>
            <person name="Jeffries T.W."/>
            <person name="Grigoriev I.V."/>
            <person name="Grimwood J."/>
            <person name="Laplaza J.M."/>
            <person name="Aerts A."/>
            <person name="Salamov A."/>
            <person name="Schmutz J."/>
            <person name="Lindquist E."/>
            <person name="Dehal P."/>
            <person name="Shapiro H."/>
            <person name="Jin Y.S."/>
            <person name="Passoth V."/>
            <person name="Richardson P.M."/>
        </authorList>
    </citation>
    <scope>NUCLEOTIDE SEQUENCE [LARGE SCALE GENOMIC DNA]</scope>
    <source>
        <strain evidence="3">ATCC 58785 / CBS 6054 / NBRC 10063 / NRRL Y-11545</strain>
    </source>
</reference>
<gene>
    <name evidence="2" type="ORF">PICST_32194</name>
</gene>
<name>A3LVP1_PICST</name>
<dbReference type="EMBL" id="CP000499">
    <property type="protein sequence ID" value="ABN67156.2"/>
    <property type="molecule type" value="Genomic_DNA"/>
</dbReference>
<evidence type="ECO:0000313" key="2">
    <source>
        <dbReference type="EMBL" id="ABN67156.2"/>
    </source>
</evidence>